<feature type="compositionally biased region" description="Polar residues" evidence="1">
    <location>
        <begin position="58"/>
        <end position="68"/>
    </location>
</feature>
<protein>
    <submittedName>
        <fullName evidence="2">Uncharacterized protein</fullName>
    </submittedName>
</protein>
<reference evidence="2" key="2">
    <citation type="submission" date="2025-08" db="UniProtKB">
        <authorList>
            <consortium name="RefSeq"/>
        </authorList>
    </citation>
    <scope>IDENTIFICATION</scope>
</reference>
<name>A0AAJ8DXL5_ASPNG</name>
<feature type="compositionally biased region" description="Basic and acidic residues" evidence="1">
    <location>
        <begin position="72"/>
        <end position="84"/>
    </location>
</feature>
<accession>A0AAJ8DXL5</accession>
<organism evidence="2">
    <name type="scientific">Aspergillus niger</name>
    <dbReference type="NCBI Taxonomy" id="5061"/>
    <lineage>
        <taxon>Eukaryota</taxon>
        <taxon>Fungi</taxon>
        <taxon>Dikarya</taxon>
        <taxon>Ascomycota</taxon>
        <taxon>Pezizomycotina</taxon>
        <taxon>Eurotiomycetes</taxon>
        <taxon>Eurotiomycetidae</taxon>
        <taxon>Eurotiales</taxon>
        <taxon>Aspergillaceae</taxon>
        <taxon>Aspergillus</taxon>
        <taxon>Aspergillus subgen. Circumdati</taxon>
    </lineage>
</organism>
<dbReference type="KEGG" id="ang:An01g14060"/>
<dbReference type="GeneID" id="84590158"/>
<feature type="region of interest" description="Disordered" evidence="1">
    <location>
        <begin position="1"/>
        <end position="108"/>
    </location>
</feature>
<feature type="compositionally biased region" description="Low complexity" evidence="1">
    <location>
        <begin position="1"/>
        <end position="21"/>
    </location>
</feature>
<dbReference type="VEuPathDB" id="FungiDB:An01g14060"/>
<evidence type="ECO:0000256" key="1">
    <source>
        <dbReference type="SAM" id="MobiDB-lite"/>
    </source>
</evidence>
<gene>
    <name evidence="2" type="ORF">An01g14060</name>
</gene>
<dbReference type="AlphaFoldDB" id="A0AAJ8DXL5"/>
<evidence type="ECO:0000313" key="2">
    <source>
        <dbReference type="RefSeq" id="XP_059599853.1"/>
    </source>
</evidence>
<reference evidence="2" key="1">
    <citation type="submission" date="2025-02" db="EMBL/GenBank/DDBJ databases">
        <authorList>
            <consortium name="NCBI Genome Project"/>
        </authorList>
    </citation>
    <scope>NUCLEOTIDE SEQUENCE</scope>
</reference>
<dbReference type="RefSeq" id="XP_059599853.1">
    <property type="nucleotide sequence ID" value="XM_059745607.1"/>
</dbReference>
<sequence length="108" mass="11348">MELVAGVTVSGSRTTSSSSKTKTSKPVEGKNLGCGNTKRPAKRKRGRGTSGRLPARIGSSQLQNTVILQETGDDKTTDHEEGGGKKQHFSAASMHPSPGKFLNAVPSR</sequence>
<proteinExistence type="predicted"/>